<keyword evidence="2 5" id="KW-0349">Heme</keyword>
<name>A0A1I2CJE2_9ACTN</name>
<accession>A0A1I2CJE2</accession>
<evidence type="ECO:0000313" key="7">
    <source>
        <dbReference type="Proteomes" id="UP000199645"/>
    </source>
</evidence>
<dbReference type="Pfam" id="PF01152">
    <property type="entry name" value="Bac_globin"/>
    <property type="match status" value="1"/>
</dbReference>
<dbReference type="EMBL" id="FONV01000003">
    <property type="protein sequence ID" value="SFE68457.1"/>
    <property type="molecule type" value="Genomic_DNA"/>
</dbReference>
<dbReference type="InterPro" id="IPR009050">
    <property type="entry name" value="Globin-like_sf"/>
</dbReference>
<evidence type="ECO:0000256" key="4">
    <source>
        <dbReference type="ARBA" id="ARBA00023004"/>
    </source>
</evidence>
<proteinExistence type="predicted"/>
<dbReference type="SUPFAM" id="SSF46458">
    <property type="entry name" value="Globin-like"/>
    <property type="match status" value="1"/>
</dbReference>
<protein>
    <submittedName>
        <fullName evidence="6">Hemoglobin</fullName>
    </submittedName>
</protein>
<dbReference type="Gene3D" id="1.10.490.10">
    <property type="entry name" value="Globins"/>
    <property type="match status" value="1"/>
</dbReference>
<evidence type="ECO:0000313" key="6">
    <source>
        <dbReference type="EMBL" id="SFE68457.1"/>
    </source>
</evidence>
<sequence length="149" mass="15729">MLALATDFHERCLAHPTLSHPFAHGVDPAHVPHLAAYWGEVFGGPPDYSRSHGGHGAMIRVHANQCDEDPFSAAFVECFDAAVAAVLPGDTELRAVLGDYIRAATAEVVAYMPLSAAGPGDPPMPRWTWAGRQGLDGSVSTGDAVTRTP</sequence>
<organism evidence="6 7">
    <name type="scientific">Actinoplanes philippinensis</name>
    <dbReference type="NCBI Taxonomy" id="35752"/>
    <lineage>
        <taxon>Bacteria</taxon>
        <taxon>Bacillati</taxon>
        <taxon>Actinomycetota</taxon>
        <taxon>Actinomycetes</taxon>
        <taxon>Micromonosporales</taxon>
        <taxon>Micromonosporaceae</taxon>
        <taxon>Actinoplanes</taxon>
    </lineage>
</organism>
<evidence type="ECO:0000256" key="3">
    <source>
        <dbReference type="ARBA" id="ARBA00022723"/>
    </source>
</evidence>
<dbReference type="GO" id="GO:0046872">
    <property type="term" value="F:metal ion binding"/>
    <property type="evidence" value="ECO:0007669"/>
    <property type="project" value="UniProtKB-KW"/>
</dbReference>
<feature type="binding site" description="distal binding residue" evidence="5">
    <location>
        <position position="33"/>
    </location>
    <ligand>
        <name>heme</name>
        <dbReference type="ChEBI" id="CHEBI:30413"/>
    </ligand>
    <ligandPart>
        <name>Fe</name>
        <dbReference type="ChEBI" id="CHEBI:18248"/>
    </ligandPart>
</feature>
<evidence type="ECO:0000256" key="5">
    <source>
        <dbReference type="PIRSR" id="PIRSR601486-1"/>
    </source>
</evidence>
<keyword evidence="4 5" id="KW-0408">Iron</keyword>
<evidence type="ECO:0000256" key="2">
    <source>
        <dbReference type="ARBA" id="ARBA00022617"/>
    </source>
</evidence>
<dbReference type="InterPro" id="IPR012292">
    <property type="entry name" value="Globin/Proto"/>
</dbReference>
<dbReference type="Proteomes" id="UP000199645">
    <property type="component" value="Unassembled WGS sequence"/>
</dbReference>
<dbReference type="InterPro" id="IPR001486">
    <property type="entry name" value="Hemoglobin_trunc"/>
</dbReference>
<keyword evidence="1" id="KW-0813">Transport</keyword>
<evidence type="ECO:0000256" key="1">
    <source>
        <dbReference type="ARBA" id="ARBA00022448"/>
    </source>
</evidence>
<gene>
    <name evidence="6" type="ORF">SAMN05421541_10337</name>
</gene>
<dbReference type="AlphaFoldDB" id="A0A1I2CJE2"/>
<dbReference type="STRING" id="35752.SAMN05421541_10337"/>
<reference evidence="6 7" key="1">
    <citation type="submission" date="2016-10" db="EMBL/GenBank/DDBJ databases">
        <authorList>
            <person name="de Groot N.N."/>
        </authorList>
    </citation>
    <scope>NUCLEOTIDE SEQUENCE [LARGE SCALE GENOMIC DNA]</scope>
    <source>
        <strain evidence="6 7">DSM 43019</strain>
    </source>
</reference>
<dbReference type="GO" id="GO:0020037">
    <property type="term" value="F:heme binding"/>
    <property type="evidence" value="ECO:0007669"/>
    <property type="project" value="InterPro"/>
</dbReference>
<keyword evidence="7" id="KW-1185">Reference proteome</keyword>
<dbReference type="GO" id="GO:0019825">
    <property type="term" value="F:oxygen binding"/>
    <property type="evidence" value="ECO:0007669"/>
    <property type="project" value="InterPro"/>
</dbReference>
<keyword evidence="3 5" id="KW-0479">Metal-binding</keyword>